<evidence type="ECO:0000313" key="2">
    <source>
        <dbReference type="Proteomes" id="UP000231932"/>
    </source>
</evidence>
<proteinExistence type="predicted"/>
<dbReference type="Proteomes" id="UP000231932">
    <property type="component" value="Chromosome"/>
</dbReference>
<dbReference type="RefSeq" id="WP_100668836.1">
    <property type="nucleotide sequence ID" value="NZ_CP024955.1"/>
</dbReference>
<dbReference type="KEGG" id="kyr:CVV65_15075"/>
<organism evidence="1 2">
    <name type="scientific">Kyrpidia spormannii</name>
    <dbReference type="NCBI Taxonomy" id="2055160"/>
    <lineage>
        <taxon>Bacteria</taxon>
        <taxon>Bacillati</taxon>
        <taxon>Bacillota</taxon>
        <taxon>Bacilli</taxon>
        <taxon>Bacillales</taxon>
        <taxon>Alicyclobacillaceae</taxon>
        <taxon>Kyrpidia</taxon>
    </lineage>
</organism>
<evidence type="ECO:0000313" key="1">
    <source>
        <dbReference type="EMBL" id="ATY86086.1"/>
    </source>
</evidence>
<sequence>MADIISLMSAEGYRGRHKGYSWSEIFAAMQYRTVLELEVMGIEEHELNGENIRCWVLDFGEGVKEIVPRMESGVEGNQMLDFVGKQIGSWC</sequence>
<dbReference type="EMBL" id="CP024955">
    <property type="protein sequence ID" value="ATY86086.1"/>
    <property type="molecule type" value="Genomic_DNA"/>
</dbReference>
<dbReference type="AlphaFoldDB" id="A0A2K8N9Q7"/>
<gene>
    <name evidence="1" type="ORF">CVV65_15075</name>
</gene>
<reference evidence="2" key="1">
    <citation type="submission" date="2017-11" db="EMBL/GenBank/DDBJ databases">
        <title>Complete Genome Sequence of Kyrpidia sp. Strain EA-1, a thermophilic, hydrogen-oxidizing Bacterium, isolated from the Azores.</title>
        <authorList>
            <person name="Reiner J.E."/>
            <person name="Lapp C.J."/>
            <person name="Bunk B."/>
            <person name="Gescher J."/>
        </authorList>
    </citation>
    <scope>NUCLEOTIDE SEQUENCE [LARGE SCALE GENOMIC DNA]</scope>
    <source>
        <strain evidence="2">EA-1</strain>
    </source>
</reference>
<name>A0A2K8N9Q7_9BACL</name>
<accession>A0A2K8N9Q7</accession>
<keyword evidence="2" id="KW-1185">Reference proteome</keyword>
<protein>
    <submittedName>
        <fullName evidence="1">Uncharacterized protein</fullName>
    </submittedName>
</protein>
<dbReference type="OrthoDB" id="9793609at2"/>